<protein>
    <submittedName>
        <fullName evidence="1">Uncharacterized protein</fullName>
    </submittedName>
</protein>
<dbReference type="EMBL" id="JBFMKM010000004">
    <property type="protein sequence ID" value="KAL1306455.1"/>
    <property type="molecule type" value="Genomic_DNA"/>
</dbReference>
<name>A0ABR3PK59_9PEZI</name>
<gene>
    <name evidence="1" type="ORF">AAFC00_005153</name>
</gene>
<dbReference type="GeneID" id="95978852"/>
<accession>A0ABR3PK59</accession>
<proteinExistence type="predicted"/>
<evidence type="ECO:0000313" key="2">
    <source>
        <dbReference type="Proteomes" id="UP001562354"/>
    </source>
</evidence>
<dbReference type="RefSeq" id="XP_069202727.1">
    <property type="nucleotide sequence ID" value="XM_069344899.1"/>
</dbReference>
<dbReference type="Pfam" id="PF17119">
    <property type="entry name" value="MMU163"/>
    <property type="match status" value="1"/>
</dbReference>
<reference evidence="1 2" key="1">
    <citation type="submission" date="2024-07" db="EMBL/GenBank/DDBJ databases">
        <title>Draft sequence of the Neodothiora populina.</title>
        <authorList>
            <person name="Drown D.D."/>
            <person name="Schuette U.S."/>
            <person name="Buechlein A.B."/>
            <person name="Rusch D.R."/>
            <person name="Winton L.W."/>
            <person name="Adams G.A."/>
        </authorList>
    </citation>
    <scope>NUCLEOTIDE SEQUENCE [LARGE SCALE GENOMIC DNA]</scope>
    <source>
        <strain evidence="1 2">CPC 39397</strain>
    </source>
</reference>
<comment type="caution">
    <text evidence="1">The sequence shown here is derived from an EMBL/GenBank/DDBJ whole genome shotgun (WGS) entry which is preliminary data.</text>
</comment>
<evidence type="ECO:0000313" key="1">
    <source>
        <dbReference type="EMBL" id="KAL1306455.1"/>
    </source>
</evidence>
<organism evidence="1 2">
    <name type="scientific">Neodothiora populina</name>
    <dbReference type="NCBI Taxonomy" id="2781224"/>
    <lineage>
        <taxon>Eukaryota</taxon>
        <taxon>Fungi</taxon>
        <taxon>Dikarya</taxon>
        <taxon>Ascomycota</taxon>
        <taxon>Pezizomycotina</taxon>
        <taxon>Dothideomycetes</taxon>
        <taxon>Dothideomycetidae</taxon>
        <taxon>Dothideales</taxon>
        <taxon>Dothioraceae</taxon>
        <taxon>Neodothiora</taxon>
    </lineage>
</organism>
<keyword evidence="2" id="KW-1185">Reference proteome</keyword>
<dbReference type="InterPro" id="IPR031342">
    <property type="entry name" value="Mug163-like"/>
</dbReference>
<sequence length="330" mass="36102">MISLRAATTRKTPLPGGLLQVSCGNKSSSTGNGDGGSWGRAVISSDREGASTGGFRHCTQRQRRGFANLRNPGHVICRDVWFTSTQPRLDVEDGFPGQGYGAAGGDHRPPDGRTLKLGKTVRILHERLPTLLASPLPQEILSPSIRLHLFPSTHPHLPTVSGRLAYLAALWTSPIAWGRVPVVGNVKLIILSERMMRSGTDFKDEKLVVKWKTCGKTKNKGTGGLYRGIGASEHVDKITELLGGEEKSDQDEFCGLFMFEFDEQGRIAKHVIEHVEEGGDWEAKTGKVVSVTDWLLGRWNGKGKEEGVPGLAWCENGDSKKRFDRRPSGQ</sequence>
<dbReference type="Proteomes" id="UP001562354">
    <property type="component" value="Unassembled WGS sequence"/>
</dbReference>